<dbReference type="Gene3D" id="3.30.40.10">
    <property type="entry name" value="Zinc/RING finger domain, C3HC4 (zinc finger)"/>
    <property type="match status" value="1"/>
</dbReference>
<feature type="region of interest" description="Disordered" evidence="2">
    <location>
        <begin position="171"/>
        <end position="226"/>
    </location>
</feature>
<dbReference type="GO" id="GO:0006301">
    <property type="term" value="P:DNA damage tolerance"/>
    <property type="evidence" value="ECO:0007669"/>
    <property type="project" value="InterPro"/>
</dbReference>
<dbReference type="PANTHER" id="PTHR14134:SF2">
    <property type="entry name" value="E3 UBIQUITIN-PROTEIN LIGASE RAD18"/>
    <property type="match status" value="1"/>
</dbReference>
<dbReference type="PANTHER" id="PTHR14134">
    <property type="entry name" value="E3 UBIQUITIN-PROTEIN LIGASE RAD18"/>
    <property type="match status" value="1"/>
</dbReference>
<keyword evidence="1" id="KW-0862">Zinc</keyword>
<dbReference type="GO" id="GO:0097505">
    <property type="term" value="C:Rad6-Rad18 complex"/>
    <property type="evidence" value="ECO:0007669"/>
    <property type="project" value="TreeGrafter"/>
</dbReference>
<feature type="compositionally biased region" description="Low complexity" evidence="2">
    <location>
        <begin position="39"/>
        <end position="57"/>
    </location>
</feature>
<feature type="region of interest" description="Disordered" evidence="2">
    <location>
        <begin position="39"/>
        <end position="108"/>
    </location>
</feature>
<dbReference type="Proteomes" id="UP001215598">
    <property type="component" value="Unassembled WGS sequence"/>
</dbReference>
<dbReference type="AlphaFoldDB" id="A0AAD7JS19"/>
<feature type="domain" description="RING-type" evidence="3">
    <location>
        <begin position="276"/>
        <end position="315"/>
    </location>
</feature>
<dbReference type="InterPro" id="IPR001841">
    <property type="entry name" value="Znf_RING"/>
</dbReference>
<evidence type="ECO:0000256" key="2">
    <source>
        <dbReference type="SAM" id="MobiDB-lite"/>
    </source>
</evidence>
<dbReference type="EMBL" id="JARKIB010000016">
    <property type="protein sequence ID" value="KAJ7770732.1"/>
    <property type="molecule type" value="Genomic_DNA"/>
</dbReference>
<feature type="compositionally biased region" description="Low complexity" evidence="2">
    <location>
        <begin position="93"/>
        <end position="107"/>
    </location>
</feature>
<comment type="caution">
    <text evidence="4">The sequence shown here is derived from an EMBL/GenBank/DDBJ whole genome shotgun (WGS) entry which is preliminary data.</text>
</comment>
<dbReference type="SMART" id="SM00184">
    <property type="entry name" value="RING"/>
    <property type="match status" value="1"/>
</dbReference>
<keyword evidence="1" id="KW-0863">Zinc-finger</keyword>
<dbReference type="GO" id="GO:0005634">
    <property type="term" value="C:nucleus"/>
    <property type="evidence" value="ECO:0007669"/>
    <property type="project" value="TreeGrafter"/>
</dbReference>
<name>A0AAD7JS19_9AGAR</name>
<gene>
    <name evidence="4" type="ORF">B0H16DRAFT_1452144</name>
</gene>
<accession>A0AAD7JS19</accession>
<feature type="compositionally biased region" description="Polar residues" evidence="2">
    <location>
        <begin position="190"/>
        <end position="200"/>
    </location>
</feature>
<evidence type="ECO:0000313" key="4">
    <source>
        <dbReference type="EMBL" id="KAJ7770732.1"/>
    </source>
</evidence>
<dbReference type="GO" id="GO:0061630">
    <property type="term" value="F:ubiquitin protein ligase activity"/>
    <property type="evidence" value="ECO:0007669"/>
    <property type="project" value="InterPro"/>
</dbReference>
<dbReference type="GO" id="GO:0008270">
    <property type="term" value="F:zinc ion binding"/>
    <property type="evidence" value="ECO:0007669"/>
    <property type="project" value="UniProtKB-KW"/>
</dbReference>
<evidence type="ECO:0000313" key="5">
    <source>
        <dbReference type="Proteomes" id="UP001215598"/>
    </source>
</evidence>
<evidence type="ECO:0000259" key="3">
    <source>
        <dbReference type="PROSITE" id="PS50089"/>
    </source>
</evidence>
<protein>
    <recommendedName>
        <fullName evidence="3">RING-type domain-containing protein</fullName>
    </recommendedName>
</protein>
<evidence type="ECO:0000256" key="1">
    <source>
        <dbReference type="PROSITE-ProRule" id="PRU00175"/>
    </source>
</evidence>
<organism evidence="4 5">
    <name type="scientific">Mycena metata</name>
    <dbReference type="NCBI Taxonomy" id="1033252"/>
    <lineage>
        <taxon>Eukaryota</taxon>
        <taxon>Fungi</taxon>
        <taxon>Dikarya</taxon>
        <taxon>Basidiomycota</taxon>
        <taxon>Agaricomycotina</taxon>
        <taxon>Agaricomycetes</taxon>
        <taxon>Agaricomycetidae</taxon>
        <taxon>Agaricales</taxon>
        <taxon>Marasmiineae</taxon>
        <taxon>Mycenaceae</taxon>
        <taxon>Mycena</taxon>
    </lineage>
</organism>
<dbReference type="PROSITE" id="PS50089">
    <property type="entry name" value="ZF_RING_2"/>
    <property type="match status" value="1"/>
</dbReference>
<dbReference type="GO" id="GO:0003697">
    <property type="term" value="F:single-stranded DNA binding"/>
    <property type="evidence" value="ECO:0007669"/>
    <property type="project" value="InterPro"/>
</dbReference>
<keyword evidence="1" id="KW-0479">Metal-binding</keyword>
<dbReference type="SUPFAM" id="SSF57850">
    <property type="entry name" value="RING/U-box"/>
    <property type="match status" value="1"/>
</dbReference>
<dbReference type="Pfam" id="PF13923">
    <property type="entry name" value="zf-C3HC4_2"/>
    <property type="match status" value="1"/>
</dbReference>
<reference evidence="4" key="1">
    <citation type="submission" date="2023-03" db="EMBL/GenBank/DDBJ databases">
        <title>Massive genome expansion in bonnet fungi (Mycena s.s.) driven by repeated elements and novel gene families across ecological guilds.</title>
        <authorList>
            <consortium name="Lawrence Berkeley National Laboratory"/>
            <person name="Harder C.B."/>
            <person name="Miyauchi S."/>
            <person name="Viragh M."/>
            <person name="Kuo A."/>
            <person name="Thoen E."/>
            <person name="Andreopoulos B."/>
            <person name="Lu D."/>
            <person name="Skrede I."/>
            <person name="Drula E."/>
            <person name="Henrissat B."/>
            <person name="Morin E."/>
            <person name="Kohler A."/>
            <person name="Barry K."/>
            <person name="LaButti K."/>
            <person name="Morin E."/>
            <person name="Salamov A."/>
            <person name="Lipzen A."/>
            <person name="Mereny Z."/>
            <person name="Hegedus B."/>
            <person name="Baldrian P."/>
            <person name="Stursova M."/>
            <person name="Weitz H."/>
            <person name="Taylor A."/>
            <person name="Grigoriev I.V."/>
            <person name="Nagy L.G."/>
            <person name="Martin F."/>
            <person name="Kauserud H."/>
        </authorList>
    </citation>
    <scope>NUCLEOTIDE SEQUENCE</scope>
    <source>
        <strain evidence="4">CBHHK182m</strain>
    </source>
</reference>
<dbReference type="InterPro" id="IPR039577">
    <property type="entry name" value="Rad18"/>
</dbReference>
<dbReference type="GO" id="GO:0006513">
    <property type="term" value="P:protein monoubiquitination"/>
    <property type="evidence" value="ECO:0007669"/>
    <property type="project" value="InterPro"/>
</dbReference>
<proteinExistence type="predicted"/>
<dbReference type="InterPro" id="IPR013083">
    <property type="entry name" value="Znf_RING/FYVE/PHD"/>
</dbReference>
<feature type="compositionally biased region" description="Low complexity" evidence="2">
    <location>
        <begin position="171"/>
        <end position="189"/>
    </location>
</feature>
<sequence>MPGFAELRRVGDTPDNPIVMDRAGRIVFDCVAVPHAQPAQASAQPSAGPSAPRASDSQSGALPRPSGFSSRSAPPAPRVTDPLPVYRGIMGGPPSIIPRTTIPRTSSAGRRLAASLIVSPPRASGSGSGLGSTASAPRVPGAPPVYSEHLGLSPVPCAAIQIHVKGIMGGPPSIIPRTSSTSLVTRSTTQIRSARTTARISTGAHRSLRHRSPGSDENEAPAARGRTIPLYRGYSTRAFQGSRVRRPSGSELKEDDLYLTAARPPEATSPNGELTCGICLQIKSHPVMYTSCRHSHCYVCIRQWLEHSFQCPQCRTKMTSVPVPDDRVAAVIVRDHSSWKDESRVDYSWTGLTFPIPYPPASPIV</sequence>
<keyword evidence="5" id="KW-1185">Reference proteome</keyword>